<evidence type="ECO:0000256" key="7">
    <source>
        <dbReference type="ARBA" id="ARBA00022741"/>
    </source>
</evidence>
<dbReference type="SUPFAM" id="SSF55874">
    <property type="entry name" value="ATPase domain of HSP90 chaperone/DNA topoisomerase II/histidine kinase"/>
    <property type="match status" value="1"/>
</dbReference>
<dbReference type="InterPro" id="IPR003660">
    <property type="entry name" value="HAMP_dom"/>
</dbReference>
<sequence>MPLLTTATRTRIPLFYTLTSHLTAYFNMRKPSRIFRTLYRRTAVMVRRSRRALPDGFAMRQLFLRFYLTVVLCFLASALIIGSLYKHMIERINQHYLTDIFQTTISIVEDELGDLPQSIWHSEISRMRGKLPVPVEIEQLDAYTLSPPNRKALADGDIILLEDEDIYLHRIPDTQLIVVLGPVPYLNRLDNISWPDILGLLLMCAALGIPTWLWMRPFYRDLRTMVRQSRKMGSGDFQVRAELSENSPLSSLGSTFNRMAHDVQELTASRQQMIDAISHDLRTPLARMRYRLEALKAGAPAEAQTSGMERDLEQIDQLVEEWLTLRKLERSQMQLEIQPVEMMPWLERQLAELSVGGTVIPLENTTGLKAPLMNADSYYLSRVLSNLISNAKRYGGGKIQVVLSWSDGVARLMVDDNGPGIPESERERLMQPFERLESSRNRSTGGYGLGLAIVAMVMHGHGGNLRIETSPMGGARALLYWPSSLKDANRL</sequence>
<keyword evidence="10" id="KW-0472">Membrane</keyword>
<feature type="domain" description="HAMP" evidence="12">
    <location>
        <begin position="216"/>
        <end position="268"/>
    </location>
</feature>
<keyword evidence="10" id="KW-1133">Transmembrane helix</keyword>
<dbReference type="InterPro" id="IPR036890">
    <property type="entry name" value="HATPase_C_sf"/>
</dbReference>
<keyword evidence="10" id="KW-0812">Transmembrane</keyword>
<dbReference type="Gene3D" id="3.30.565.10">
    <property type="entry name" value="Histidine kinase-like ATPase, C-terminal domain"/>
    <property type="match status" value="1"/>
</dbReference>
<dbReference type="PRINTS" id="PR00344">
    <property type="entry name" value="BCTRLSENSOR"/>
</dbReference>
<dbReference type="Pfam" id="PF00672">
    <property type="entry name" value="HAMP"/>
    <property type="match status" value="1"/>
</dbReference>
<evidence type="ECO:0000256" key="9">
    <source>
        <dbReference type="ARBA" id="ARBA00022840"/>
    </source>
</evidence>
<keyword evidence="7" id="KW-0547">Nucleotide-binding</keyword>
<evidence type="ECO:0000256" key="8">
    <source>
        <dbReference type="ARBA" id="ARBA00022777"/>
    </source>
</evidence>
<evidence type="ECO:0000313" key="14">
    <source>
        <dbReference type="Proteomes" id="UP000637267"/>
    </source>
</evidence>
<feature type="domain" description="Histidine kinase" evidence="11">
    <location>
        <begin position="276"/>
        <end position="485"/>
    </location>
</feature>
<evidence type="ECO:0000256" key="3">
    <source>
        <dbReference type="ARBA" id="ARBA00012438"/>
    </source>
</evidence>
<dbReference type="InterPro" id="IPR036097">
    <property type="entry name" value="HisK_dim/P_sf"/>
</dbReference>
<dbReference type="Pfam" id="PF02518">
    <property type="entry name" value="HATPase_c"/>
    <property type="match status" value="1"/>
</dbReference>
<dbReference type="InterPro" id="IPR003594">
    <property type="entry name" value="HATPase_dom"/>
</dbReference>
<dbReference type="EC" id="2.7.13.3" evidence="3"/>
<dbReference type="PROSITE" id="PS50109">
    <property type="entry name" value="HIS_KIN"/>
    <property type="match status" value="1"/>
</dbReference>
<dbReference type="CDD" id="cd00082">
    <property type="entry name" value="HisKA"/>
    <property type="match status" value="1"/>
</dbReference>
<dbReference type="Pfam" id="PF00512">
    <property type="entry name" value="HisKA"/>
    <property type="match status" value="1"/>
</dbReference>
<dbReference type="SMART" id="SM00387">
    <property type="entry name" value="HATPase_c"/>
    <property type="match status" value="1"/>
</dbReference>
<dbReference type="EMBL" id="BMLX01000007">
    <property type="protein sequence ID" value="GGP23764.1"/>
    <property type="molecule type" value="Genomic_DNA"/>
</dbReference>
<reference evidence="14" key="1">
    <citation type="journal article" date="2019" name="Int. J. Syst. Evol. Microbiol.">
        <title>The Global Catalogue of Microorganisms (GCM) 10K type strain sequencing project: providing services to taxonomists for standard genome sequencing and annotation.</title>
        <authorList>
            <consortium name="The Broad Institute Genomics Platform"/>
            <consortium name="The Broad Institute Genome Sequencing Center for Infectious Disease"/>
            <person name="Wu L."/>
            <person name="Ma J."/>
        </authorList>
    </citation>
    <scope>NUCLEOTIDE SEQUENCE [LARGE SCALE GENOMIC DNA]</scope>
    <source>
        <strain evidence="14">CGMCC 1.8859</strain>
    </source>
</reference>
<evidence type="ECO:0000256" key="1">
    <source>
        <dbReference type="ARBA" id="ARBA00000085"/>
    </source>
</evidence>
<dbReference type="Gene3D" id="1.10.287.130">
    <property type="match status" value="1"/>
</dbReference>
<dbReference type="InterPro" id="IPR050980">
    <property type="entry name" value="2C_sensor_his_kinase"/>
</dbReference>
<dbReference type="InterPro" id="IPR005467">
    <property type="entry name" value="His_kinase_dom"/>
</dbReference>
<evidence type="ECO:0000256" key="2">
    <source>
        <dbReference type="ARBA" id="ARBA00004651"/>
    </source>
</evidence>
<dbReference type="SMART" id="SM00388">
    <property type="entry name" value="HisKA"/>
    <property type="match status" value="1"/>
</dbReference>
<gene>
    <name evidence="13" type="ORF">GCM10010970_37640</name>
</gene>
<protein>
    <recommendedName>
        <fullName evidence="3">histidine kinase</fullName>
        <ecNumber evidence="3">2.7.13.3</ecNumber>
    </recommendedName>
</protein>
<accession>A0ABQ2PDY6</accession>
<dbReference type="Proteomes" id="UP000637267">
    <property type="component" value="Unassembled WGS sequence"/>
</dbReference>
<dbReference type="PANTHER" id="PTHR44936:SF10">
    <property type="entry name" value="SENSOR PROTEIN RSTB"/>
    <property type="match status" value="1"/>
</dbReference>
<comment type="subcellular location">
    <subcellularLocation>
        <location evidence="2">Cell membrane</location>
        <topology evidence="2">Multi-pass membrane protein</topology>
    </subcellularLocation>
</comment>
<keyword evidence="9" id="KW-0067">ATP-binding</keyword>
<name>A0ABQ2PDY6_9NEIS</name>
<dbReference type="InterPro" id="IPR003661">
    <property type="entry name" value="HisK_dim/P_dom"/>
</dbReference>
<keyword evidence="5" id="KW-0597">Phosphoprotein</keyword>
<evidence type="ECO:0000256" key="10">
    <source>
        <dbReference type="SAM" id="Phobius"/>
    </source>
</evidence>
<evidence type="ECO:0000313" key="13">
    <source>
        <dbReference type="EMBL" id="GGP23764.1"/>
    </source>
</evidence>
<comment type="catalytic activity">
    <reaction evidence="1">
        <text>ATP + protein L-histidine = ADP + protein N-phospho-L-histidine.</text>
        <dbReference type="EC" id="2.7.13.3"/>
    </reaction>
</comment>
<dbReference type="GO" id="GO:0016301">
    <property type="term" value="F:kinase activity"/>
    <property type="evidence" value="ECO:0007669"/>
    <property type="project" value="UniProtKB-KW"/>
</dbReference>
<keyword evidence="6" id="KW-0808">Transferase</keyword>
<evidence type="ECO:0000256" key="6">
    <source>
        <dbReference type="ARBA" id="ARBA00022679"/>
    </source>
</evidence>
<evidence type="ECO:0000256" key="5">
    <source>
        <dbReference type="ARBA" id="ARBA00022553"/>
    </source>
</evidence>
<organism evidence="13 14">
    <name type="scientific">Silvimonas iriomotensis</name>
    <dbReference type="NCBI Taxonomy" id="449662"/>
    <lineage>
        <taxon>Bacteria</taxon>
        <taxon>Pseudomonadati</taxon>
        <taxon>Pseudomonadota</taxon>
        <taxon>Betaproteobacteria</taxon>
        <taxon>Neisseriales</taxon>
        <taxon>Chitinibacteraceae</taxon>
        <taxon>Silvimonas</taxon>
    </lineage>
</organism>
<comment type="caution">
    <text evidence="13">The sequence shown here is derived from an EMBL/GenBank/DDBJ whole genome shotgun (WGS) entry which is preliminary data.</text>
</comment>
<dbReference type="SUPFAM" id="SSF47384">
    <property type="entry name" value="Homodimeric domain of signal transducing histidine kinase"/>
    <property type="match status" value="1"/>
</dbReference>
<proteinExistence type="predicted"/>
<keyword evidence="14" id="KW-1185">Reference proteome</keyword>
<dbReference type="PROSITE" id="PS50885">
    <property type="entry name" value="HAMP"/>
    <property type="match status" value="1"/>
</dbReference>
<dbReference type="SMART" id="SM00304">
    <property type="entry name" value="HAMP"/>
    <property type="match status" value="1"/>
</dbReference>
<keyword evidence="8 13" id="KW-0418">Kinase</keyword>
<evidence type="ECO:0000259" key="11">
    <source>
        <dbReference type="PROSITE" id="PS50109"/>
    </source>
</evidence>
<dbReference type="InterPro" id="IPR004358">
    <property type="entry name" value="Sig_transdc_His_kin-like_C"/>
</dbReference>
<dbReference type="PANTHER" id="PTHR44936">
    <property type="entry name" value="SENSOR PROTEIN CREC"/>
    <property type="match status" value="1"/>
</dbReference>
<evidence type="ECO:0000256" key="4">
    <source>
        <dbReference type="ARBA" id="ARBA00022475"/>
    </source>
</evidence>
<keyword evidence="4" id="KW-1003">Cell membrane</keyword>
<feature type="transmembrane region" description="Helical" evidence="10">
    <location>
        <begin position="197"/>
        <end position="215"/>
    </location>
</feature>
<evidence type="ECO:0000259" key="12">
    <source>
        <dbReference type="PROSITE" id="PS50885"/>
    </source>
</evidence>
<feature type="transmembrane region" description="Helical" evidence="10">
    <location>
        <begin position="66"/>
        <end position="85"/>
    </location>
</feature>
<dbReference type="CDD" id="cd06225">
    <property type="entry name" value="HAMP"/>
    <property type="match status" value="1"/>
</dbReference>